<feature type="compositionally biased region" description="Polar residues" evidence="1">
    <location>
        <begin position="178"/>
        <end position="192"/>
    </location>
</feature>
<organism evidence="3">
    <name type="scientific">uncultured Leptolyngbya sp</name>
    <dbReference type="NCBI Taxonomy" id="332963"/>
    <lineage>
        <taxon>Bacteria</taxon>
        <taxon>Bacillati</taxon>
        <taxon>Cyanobacteriota</taxon>
        <taxon>Cyanophyceae</taxon>
        <taxon>Leptolyngbyales</taxon>
        <taxon>Leptolyngbyaceae</taxon>
        <taxon>Leptolyngbya group</taxon>
        <taxon>Leptolyngbya</taxon>
        <taxon>environmental samples</taxon>
    </lineage>
</organism>
<keyword evidence="2" id="KW-0472">Membrane</keyword>
<feature type="transmembrane region" description="Helical" evidence="2">
    <location>
        <begin position="6"/>
        <end position="30"/>
    </location>
</feature>
<reference evidence="3" key="1">
    <citation type="submission" date="2020-02" db="EMBL/GenBank/DDBJ databases">
        <authorList>
            <person name="Meier V. D."/>
        </authorList>
    </citation>
    <scope>NUCLEOTIDE SEQUENCE</scope>
    <source>
        <strain evidence="3">AVDCRST_MAG94</strain>
    </source>
</reference>
<keyword evidence="2" id="KW-0812">Transmembrane</keyword>
<evidence type="ECO:0000256" key="2">
    <source>
        <dbReference type="SAM" id="Phobius"/>
    </source>
</evidence>
<feature type="compositionally biased region" description="Basic and acidic residues" evidence="1">
    <location>
        <begin position="196"/>
        <end position="210"/>
    </location>
</feature>
<evidence type="ECO:0008006" key="4">
    <source>
        <dbReference type="Google" id="ProtNLM"/>
    </source>
</evidence>
<proteinExistence type="predicted"/>
<protein>
    <recommendedName>
        <fullName evidence="4">DUF948 domain-containing protein</fullName>
    </recommendedName>
</protein>
<dbReference type="EMBL" id="CADCTY010001769">
    <property type="protein sequence ID" value="CAA9385592.1"/>
    <property type="molecule type" value="Genomic_DNA"/>
</dbReference>
<evidence type="ECO:0000256" key="1">
    <source>
        <dbReference type="SAM" id="MobiDB-lite"/>
    </source>
</evidence>
<feature type="region of interest" description="Disordered" evidence="1">
    <location>
        <begin position="119"/>
        <end position="218"/>
    </location>
</feature>
<dbReference type="PANTHER" id="PTHR33825">
    <property type="entry name" value="CHITINASE-LIKE PROTEIN"/>
    <property type="match status" value="1"/>
</dbReference>
<sequence>MTDPLFWLVLSLLFVTVSLTIVLVVAIPALRELARASRSAEKLFDTLRREFPPTLQAIRLTGLEISELTEDVSEGVQSAGQVVKQVDQSLTDVRQQTQRVQSSTRSVVVGIKAAWRTFTRSPKPSTPRRAVDRLPSPRSETDFSPALRESERTSQPLPDGRMSEKRAEPLTRVERSRSSNPNPSAIRNTLNQPDRPLVEHQSLDPDDHPDTPLPPDQL</sequence>
<dbReference type="PANTHER" id="PTHR33825:SF5">
    <property type="entry name" value="TRANSMEMBRANE PROTEIN"/>
    <property type="match status" value="1"/>
</dbReference>
<feature type="compositionally biased region" description="Basic and acidic residues" evidence="1">
    <location>
        <begin position="161"/>
        <end position="177"/>
    </location>
</feature>
<keyword evidence="2" id="KW-1133">Transmembrane helix</keyword>
<evidence type="ECO:0000313" key="3">
    <source>
        <dbReference type="EMBL" id="CAA9385592.1"/>
    </source>
</evidence>
<dbReference type="AlphaFoldDB" id="A0A6J4NE37"/>
<gene>
    <name evidence="3" type="ORF">AVDCRST_MAG94-5121</name>
</gene>
<accession>A0A6J4NE37</accession>
<name>A0A6J4NE37_9CYAN</name>